<comment type="caution">
    <text evidence="4">The sequence shown here is derived from an EMBL/GenBank/DDBJ whole genome shotgun (WGS) entry which is preliminary data.</text>
</comment>
<feature type="transmembrane region" description="Helical" evidence="1">
    <location>
        <begin position="190"/>
        <end position="212"/>
    </location>
</feature>
<keyword evidence="1" id="KW-0472">Membrane</keyword>
<evidence type="ECO:0000313" key="5">
    <source>
        <dbReference type="EMBL" id="HAF2667122.1"/>
    </source>
</evidence>
<reference evidence="4" key="1">
    <citation type="journal article" date="2018" name="Genome Biol.">
        <title>SKESA: strategic k-mer extension for scrupulous assemblies.</title>
        <authorList>
            <person name="Souvorov A."/>
            <person name="Agarwala R."/>
            <person name="Lipman D.J."/>
        </authorList>
    </citation>
    <scope>NUCLEOTIDE SEQUENCE</scope>
    <source>
        <strain evidence="4">MA.126 SEB-6</strain>
        <strain evidence="6">MA.132 KAW-3</strain>
        <strain evidence="3">MA.133 KAW-9</strain>
        <strain evidence="2">MA.134 KAK-3</strain>
        <strain evidence="5">MA.135 KAW-10</strain>
        <strain evidence="7">MA.AU142 KAW-22</strain>
    </source>
</reference>
<dbReference type="AlphaFoldDB" id="A0A744KSF4"/>
<dbReference type="EMBL" id="DAAURX010000004">
    <property type="protein sequence ID" value="HAF2463775.1"/>
    <property type="molecule type" value="Genomic_DNA"/>
</dbReference>
<dbReference type="EMBL" id="DAAUMB010000003">
    <property type="protein sequence ID" value="HAF1427224.1"/>
    <property type="molecule type" value="Genomic_DNA"/>
</dbReference>
<evidence type="ECO:0000313" key="4">
    <source>
        <dbReference type="EMBL" id="HAF2634942.1"/>
    </source>
</evidence>
<feature type="transmembrane region" description="Helical" evidence="1">
    <location>
        <begin position="152"/>
        <end position="170"/>
    </location>
</feature>
<evidence type="ECO:0000256" key="1">
    <source>
        <dbReference type="SAM" id="Phobius"/>
    </source>
</evidence>
<gene>
    <name evidence="2" type="ORF">G8N45_001717</name>
    <name evidence="4" type="ORF">G8N59_001725</name>
    <name evidence="5" type="ORF">G8N66_001982</name>
    <name evidence="6" type="ORF">G8N89_001725</name>
    <name evidence="3" type="ORF">G8O02_001983</name>
    <name evidence="7" type="ORF">G9E84_001726</name>
</gene>
<organism evidence="4">
    <name type="scientific">Salmonella enterica</name>
    <name type="common">Salmonella choleraesuis</name>
    <dbReference type="NCBI Taxonomy" id="28901"/>
    <lineage>
        <taxon>Bacteria</taxon>
        <taxon>Pseudomonadati</taxon>
        <taxon>Pseudomonadota</taxon>
        <taxon>Gammaproteobacteria</taxon>
        <taxon>Enterobacterales</taxon>
        <taxon>Enterobacteriaceae</taxon>
        <taxon>Salmonella</taxon>
    </lineage>
</organism>
<evidence type="ECO:0000313" key="6">
    <source>
        <dbReference type="EMBL" id="HAF5663323.1"/>
    </source>
</evidence>
<keyword evidence="1" id="KW-1133">Transmembrane helix</keyword>
<reference evidence="4" key="2">
    <citation type="submission" date="2020-02" db="EMBL/GenBank/DDBJ databases">
        <authorList>
            <consortium name="NCBI Pathogen Detection Project"/>
        </authorList>
    </citation>
    <scope>NUCLEOTIDE SEQUENCE</scope>
    <source>
        <strain evidence="4">MA.126 SEB-6</strain>
        <strain evidence="6">MA.132 KAW-3</strain>
        <strain evidence="3">MA.133 KAW-9</strain>
        <strain evidence="2">MA.134 KAK-3</strain>
        <strain evidence="5">MA.135 KAW-10</strain>
        <strain evidence="7">MA.AU142 KAW-22</strain>
    </source>
</reference>
<accession>A0A744KSF4</accession>
<sequence>MLYRVDEILGYLNRCERTTSNQSDPLEILAKRLSLRGLIVSFILLLLMLLPFGIYAHFPEGVLIRVSQIFFILLMLSCIFTLLVEPALMLLGLFKWKTMTLTRFLKEVREDEGHVATLERYAEKELQYAEYQLVKKITANENRIKFFFGEKTAIFALLAFSVPFMKDLFGRELNLSAFRWEDGFSGSVDILLGFVWALIFGMSLGAVALKLVTERYKYQLSLLKQTLWIKKFNLEWQLFPKKRYNGIGYW</sequence>
<protein>
    <submittedName>
        <fullName evidence="4">Uncharacterized protein</fullName>
    </submittedName>
</protein>
<feature type="transmembrane region" description="Helical" evidence="1">
    <location>
        <begin position="38"/>
        <end position="58"/>
    </location>
</feature>
<evidence type="ECO:0000313" key="2">
    <source>
        <dbReference type="EMBL" id="HAF1427224.1"/>
    </source>
</evidence>
<dbReference type="EMBL" id="DAAURQ010000003">
    <property type="protein sequence ID" value="HAF2634942.1"/>
    <property type="molecule type" value="Genomic_DNA"/>
</dbReference>
<dbReference type="EMBL" id="DAAVUH010000003">
    <property type="protein sequence ID" value="HAF5663323.1"/>
    <property type="molecule type" value="Genomic_DNA"/>
</dbReference>
<feature type="transmembrane region" description="Helical" evidence="1">
    <location>
        <begin position="70"/>
        <end position="94"/>
    </location>
</feature>
<dbReference type="EMBL" id="DAAURI010000003">
    <property type="protein sequence ID" value="HAF2667122.1"/>
    <property type="molecule type" value="Genomic_DNA"/>
</dbReference>
<dbReference type="EMBL" id="DAAVRJ010000003">
    <property type="protein sequence ID" value="HAF5972893.1"/>
    <property type="molecule type" value="Genomic_DNA"/>
</dbReference>
<keyword evidence="1" id="KW-0812">Transmembrane</keyword>
<dbReference type="RefSeq" id="WP_103133602.1">
    <property type="nucleotide sequence ID" value="NZ_PPHA01000129.1"/>
</dbReference>
<evidence type="ECO:0000313" key="7">
    <source>
        <dbReference type="EMBL" id="HAF5972893.1"/>
    </source>
</evidence>
<evidence type="ECO:0000313" key="3">
    <source>
        <dbReference type="EMBL" id="HAF2463775.1"/>
    </source>
</evidence>
<name>A0A744KSF4_SALER</name>
<proteinExistence type="predicted"/>